<name>A0A9W8GHE2_9FUNG</name>
<keyword evidence="4" id="KW-0949">S-adenosyl-L-methionine</keyword>
<dbReference type="Proteomes" id="UP001151516">
    <property type="component" value="Unassembled WGS sequence"/>
</dbReference>
<evidence type="ECO:0000256" key="2">
    <source>
        <dbReference type="ARBA" id="ARBA00022603"/>
    </source>
</evidence>
<dbReference type="SUPFAM" id="SSF53335">
    <property type="entry name" value="S-adenosyl-L-methionine-dependent methyltransferases"/>
    <property type="match status" value="1"/>
</dbReference>
<dbReference type="GO" id="GO:0008757">
    <property type="term" value="F:S-adenosylmethionine-dependent methyltransferase activity"/>
    <property type="evidence" value="ECO:0007669"/>
    <property type="project" value="InterPro"/>
</dbReference>
<evidence type="ECO:0000313" key="6">
    <source>
        <dbReference type="Proteomes" id="UP001151516"/>
    </source>
</evidence>
<keyword evidence="2" id="KW-0489">Methyltransferase</keyword>
<dbReference type="GO" id="GO:0032259">
    <property type="term" value="P:methylation"/>
    <property type="evidence" value="ECO:0007669"/>
    <property type="project" value="UniProtKB-KW"/>
</dbReference>
<evidence type="ECO:0000313" key="5">
    <source>
        <dbReference type="EMBL" id="KAJ2683397.1"/>
    </source>
</evidence>
<dbReference type="EMBL" id="JANBTX010000293">
    <property type="protein sequence ID" value="KAJ2683397.1"/>
    <property type="molecule type" value="Genomic_DNA"/>
</dbReference>
<dbReference type="Gene3D" id="3.40.50.150">
    <property type="entry name" value="Vaccinia Virus protein VP39"/>
    <property type="match status" value="1"/>
</dbReference>
<proteinExistence type="predicted"/>
<gene>
    <name evidence="5" type="ORF">IWW39_005530</name>
</gene>
<organism evidence="5 6">
    <name type="scientific">Coemansia spiralis</name>
    <dbReference type="NCBI Taxonomy" id="417178"/>
    <lineage>
        <taxon>Eukaryota</taxon>
        <taxon>Fungi</taxon>
        <taxon>Fungi incertae sedis</taxon>
        <taxon>Zoopagomycota</taxon>
        <taxon>Kickxellomycotina</taxon>
        <taxon>Kickxellomycetes</taxon>
        <taxon>Kickxellales</taxon>
        <taxon>Kickxellaceae</taxon>
        <taxon>Coemansia</taxon>
    </lineage>
</organism>
<dbReference type="InterPro" id="IPR008854">
    <property type="entry name" value="TPMT"/>
</dbReference>
<dbReference type="OrthoDB" id="276151at2759"/>
<sequence>MSYQKSSEVTATEYNKIWHNNWDNGTTRWDMGDVSPALRELIQDKKWELPSGLGIVPGCGRGYDAMFLARPGLRMVGADLSQLAVDAASKIRDSLEIPAELAAFQVMDFFNFDIPASKYQVAYDYTFFCAIHPSMRADWGQRYAQILSPGAHLIALMYPLSKAEEDMERGPPFLVSEDDYHRVLDANFELIHIDPKCQTHNTRVGQEIITVWRRK</sequence>
<dbReference type="PANTHER" id="PTHR32183">
    <property type="match status" value="1"/>
</dbReference>
<evidence type="ECO:0000256" key="3">
    <source>
        <dbReference type="ARBA" id="ARBA00022679"/>
    </source>
</evidence>
<evidence type="ECO:0000256" key="4">
    <source>
        <dbReference type="ARBA" id="ARBA00022691"/>
    </source>
</evidence>
<dbReference type="PROSITE" id="PS51585">
    <property type="entry name" value="SAM_MT_TPMT"/>
    <property type="match status" value="1"/>
</dbReference>
<dbReference type="PANTHER" id="PTHR32183:SF11">
    <property type="entry name" value="THIOL METHYLTRANSFERASE 2-RELATED"/>
    <property type="match status" value="1"/>
</dbReference>
<keyword evidence="3" id="KW-0808">Transferase</keyword>
<reference evidence="5" key="1">
    <citation type="submission" date="2022-07" db="EMBL/GenBank/DDBJ databases">
        <title>Phylogenomic reconstructions and comparative analyses of Kickxellomycotina fungi.</title>
        <authorList>
            <person name="Reynolds N.K."/>
            <person name="Stajich J.E."/>
            <person name="Barry K."/>
            <person name="Grigoriev I.V."/>
            <person name="Crous P."/>
            <person name="Smith M.E."/>
        </authorList>
    </citation>
    <scope>NUCLEOTIDE SEQUENCE</scope>
    <source>
        <strain evidence="5">CBS 109367</strain>
    </source>
</reference>
<comment type="caution">
    <text evidence="5">The sequence shown here is derived from an EMBL/GenBank/DDBJ whole genome shotgun (WGS) entry which is preliminary data.</text>
</comment>
<accession>A0A9W8GHE2</accession>
<dbReference type="AlphaFoldDB" id="A0A9W8GHE2"/>
<evidence type="ECO:0008006" key="7">
    <source>
        <dbReference type="Google" id="ProtNLM"/>
    </source>
</evidence>
<keyword evidence="1" id="KW-0597">Phosphoprotein</keyword>
<dbReference type="Pfam" id="PF05724">
    <property type="entry name" value="TPMT"/>
    <property type="match status" value="1"/>
</dbReference>
<keyword evidence="6" id="KW-1185">Reference proteome</keyword>
<evidence type="ECO:0000256" key="1">
    <source>
        <dbReference type="ARBA" id="ARBA00022553"/>
    </source>
</evidence>
<protein>
    <recommendedName>
        <fullName evidence="7">Thiopurine S-methyltransferase</fullName>
    </recommendedName>
</protein>
<dbReference type="InterPro" id="IPR029063">
    <property type="entry name" value="SAM-dependent_MTases_sf"/>
</dbReference>